<evidence type="ECO:0000256" key="1">
    <source>
        <dbReference type="ARBA" id="ARBA00004651"/>
    </source>
</evidence>
<dbReference type="EMBL" id="OZ035826">
    <property type="protein sequence ID" value="CAL1603474.1"/>
    <property type="molecule type" value="Genomic_DNA"/>
</dbReference>
<evidence type="ECO:0000256" key="5">
    <source>
        <dbReference type="SAM" id="Phobius"/>
    </source>
</evidence>
<comment type="similarity">
    <text evidence="2">Belongs to the ZIP transporter (TC 2.A.5) family.</text>
</comment>
<feature type="transmembrane region" description="Helical" evidence="5">
    <location>
        <begin position="60"/>
        <end position="81"/>
    </location>
</feature>
<feature type="transmembrane region" description="Helical" evidence="5">
    <location>
        <begin position="125"/>
        <end position="148"/>
    </location>
</feature>
<dbReference type="AlphaFoldDB" id="A0AAV2LTT4"/>
<evidence type="ECO:0008006" key="8">
    <source>
        <dbReference type="Google" id="ProtNLM"/>
    </source>
</evidence>
<keyword evidence="3" id="KW-1003">Cell membrane</keyword>
<comment type="subcellular location">
    <subcellularLocation>
        <location evidence="1">Cell membrane</location>
        <topology evidence="1">Multi-pass membrane protein</topology>
    </subcellularLocation>
</comment>
<evidence type="ECO:0000256" key="2">
    <source>
        <dbReference type="ARBA" id="ARBA00006939"/>
    </source>
</evidence>
<evidence type="ECO:0000313" key="7">
    <source>
        <dbReference type="Proteomes" id="UP001497482"/>
    </source>
</evidence>
<name>A0AAV2LTT4_KNICA</name>
<evidence type="ECO:0000256" key="3">
    <source>
        <dbReference type="ARBA" id="ARBA00022475"/>
    </source>
</evidence>
<reference evidence="6 7" key="1">
    <citation type="submission" date="2024-04" db="EMBL/GenBank/DDBJ databases">
        <authorList>
            <person name="Waldvogel A.-M."/>
            <person name="Schoenle A."/>
        </authorList>
    </citation>
    <scope>NUCLEOTIDE SEQUENCE [LARGE SCALE GENOMIC DNA]</scope>
</reference>
<dbReference type="PANTHER" id="PTHR11040:SF211">
    <property type="entry name" value="ZINC TRANSPORTER ZIP11"/>
    <property type="match status" value="1"/>
</dbReference>
<keyword evidence="4" id="KW-0862">Zinc</keyword>
<sequence>MGWVPARREGGAWLSQRHVIGHVDLEVGSKQTARRRWKQTRPSGTRSGTMLEGYGPVTQALLGTLFTWALTAAGAALVFVFSSRQKRILDGSLGFAAGVMLAASYWSLLAPALSLAEDSGKYGQFSFAPVAVGFTLGAGFVYVADLLMPLLRNTAVSMTTGAGSRGEGRAGLPQRTIDQTIDLSWFTAVVEVSDNCKHCHC</sequence>
<keyword evidence="5" id="KW-1133">Transmembrane helix</keyword>
<evidence type="ECO:0000256" key="4">
    <source>
        <dbReference type="ARBA" id="ARBA00022833"/>
    </source>
</evidence>
<feature type="transmembrane region" description="Helical" evidence="5">
    <location>
        <begin position="93"/>
        <end position="113"/>
    </location>
</feature>
<keyword evidence="5" id="KW-0812">Transmembrane</keyword>
<dbReference type="PANTHER" id="PTHR11040">
    <property type="entry name" value="ZINC/IRON TRANSPORTER"/>
    <property type="match status" value="1"/>
</dbReference>
<accession>A0AAV2LTT4</accession>
<keyword evidence="5" id="KW-0472">Membrane</keyword>
<gene>
    <name evidence="6" type="ORF">KC01_LOCUS31155</name>
</gene>
<keyword evidence="7" id="KW-1185">Reference proteome</keyword>
<dbReference type="GO" id="GO:0005385">
    <property type="term" value="F:zinc ion transmembrane transporter activity"/>
    <property type="evidence" value="ECO:0007669"/>
    <property type="project" value="TreeGrafter"/>
</dbReference>
<evidence type="ECO:0000313" key="6">
    <source>
        <dbReference type="EMBL" id="CAL1603474.1"/>
    </source>
</evidence>
<organism evidence="6 7">
    <name type="scientific">Knipowitschia caucasica</name>
    <name type="common">Caucasian dwarf goby</name>
    <name type="synonym">Pomatoschistus caucasicus</name>
    <dbReference type="NCBI Taxonomy" id="637954"/>
    <lineage>
        <taxon>Eukaryota</taxon>
        <taxon>Metazoa</taxon>
        <taxon>Chordata</taxon>
        <taxon>Craniata</taxon>
        <taxon>Vertebrata</taxon>
        <taxon>Euteleostomi</taxon>
        <taxon>Actinopterygii</taxon>
        <taxon>Neopterygii</taxon>
        <taxon>Teleostei</taxon>
        <taxon>Neoteleostei</taxon>
        <taxon>Acanthomorphata</taxon>
        <taxon>Gobiaria</taxon>
        <taxon>Gobiiformes</taxon>
        <taxon>Gobioidei</taxon>
        <taxon>Gobiidae</taxon>
        <taxon>Gobiinae</taxon>
        <taxon>Knipowitschia</taxon>
    </lineage>
</organism>
<dbReference type="Proteomes" id="UP001497482">
    <property type="component" value="Chromosome 4"/>
</dbReference>
<protein>
    <recommendedName>
        <fullName evidence="8">Zinc transporter ZIP11</fullName>
    </recommendedName>
</protein>
<dbReference type="GO" id="GO:0005886">
    <property type="term" value="C:plasma membrane"/>
    <property type="evidence" value="ECO:0007669"/>
    <property type="project" value="UniProtKB-SubCell"/>
</dbReference>
<proteinExistence type="inferred from homology"/>